<reference evidence="10" key="1">
    <citation type="journal article" date="2015" name="BMC Genomics">
        <title>Genomic and transcriptomic analysis of the endophytic fungus Pestalotiopsis fici reveals its lifestyle and high potential for synthesis of natural products.</title>
        <authorList>
            <person name="Wang X."/>
            <person name="Zhang X."/>
            <person name="Liu L."/>
            <person name="Xiang M."/>
            <person name="Wang W."/>
            <person name="Sun X."/>
            <person name="Che Y."/>
            <person name="Guo L."/>
            <person name="Liu G."/>
            <person name="Guo L."/>
            <person name="Wang C."/>
            <person name="Yin W.B."/>
            <person name="Stadler M."/>
            <person name="Zhang X."/>
            <person name="Liu X."/>
        </authorList>
    </citation>
    <scope>NUCLEOTIDE SEQUENCE [LARGE SCALE GENOMIC DNA]</scope>
    <source>
        <strain evidence="10">W106-1 / CGMCC3.15140</strain>
    </source>
</reference>
<dbReference type="GeneID" id="19275128"/>
<dbReference type="PANTHER" id="PTHR33938">
    <property type="entry name" value="FERULOYL ESTERASE B-RELATED"/>
    <property type="match status" value="1"/>
</dbReference>
<dbReference type="HOGENOM" id="CLU_014819_3_2_1"/>
<dbReference type="InterPro" id="IPR011118">
    <property type="entry name" value="Tannase/feruloyl_esterase"/>
</dbReference>
<dbReference type="GO" id="GO:0046872">
    <property type="term" value="F:metal ion binding"/>
    <property type="evidence" value="ECO:0007669"/>
    <property type="project" value="UniProtKB-KW"/>
</dbReference>
<evidence type="ECO:0000256" key="2">
    <source>
        <dbReference type="ARBA" id="ARBA00022487"/>
    </source>
</evidence>
<evidence type="ECO:0000256" key="5">
    <source>
        <dbReference type="ARBA" id="ARBA00022801"/>
    </source>
</evidence>
<dbReference type="Pfam" id="PF07519">
    <property type="entry name" value="Tannase"/>
    <property type="match status" value="1"/>
</dbReference>
<evidence type="ECO:0000256" key="7">
    <source>
        <dbReference type="ARBA" id="ARBA00023157"/>
    </source>
</evidence>
<sequence length="526" mass="56170">MTMIPSLFNSTIPSCACSAASFSYPDLFGAEFLSLETKFVANYSTSIHTGLYTNHGAVTVSNVNFCNITVTYTHPGQNDSVHVQVWLPSDTWNGRLQHIGGAGWQAGLHTAGLMGMMASVGEGYATVGTDAGLGSDVYPTNWALLSEGNVNLYLLQNLATVSLNDASVIAKSLATSFYKTAPKYSYFSGCSQGGRQGLQLAQRYPDAYDGIAASAPAINWNQFVMQDLWPLFLMDQMGVYPPACELDAITDAALNACDGLDGIVDGVINDPDSCNFDPASLIGTTINCTTLGSDLVISTEAVDLVQKIWDGAKRSDNSTIWYGPSKGASLTGSITDIAIVPTTCASNGTCTRGSFEIAEDWAKLFVLKNSSASTINISHEEFDRIAHLSAQMYESIIGTRDPDLSEFRARGGKLVGYHGTTDTIIPTRGSTHYYDAVTAVDADVHDFYRLFLAPGVNHCFGGNGAYPAGTFDAMREWVENGIAPETLAATSLDSTPTFERALCPYPKKQVYDGVGNATAGEGFTCM</sequence>
<dbReference type="Proteomes" id="UP000030651">
    <property type="component" value="Unassembled WGS sequence"/>
</dbReference>
<dbReference type="eggNOG" id="ENOG502SH94">
    <property type="taxonomic scope" value="Eukaryota"/>
</dbReference>
<protein>
    <recommendedName>
        <fullName evidence="8">Carboxylic ester hydrolase</fullName>
        <ecNumber evidence="8">3.1.1.-</ecNumber>
    </recommendedName>
</protein>
<evidence type="ECO:0000313" key="9">
    <source>
        <dbReference type="EMBL" id="ETS78053.1"/>
    </source>
</evidence>
<dbReference type="KEGG" id="pfy:PFICI_10115"/>
<dbReference type="EMBL" id="KI912115">
    <property type="protein sequence ID" value="ETS78053.1"/>
    <property type="molecule type" value="Genomic_DNA"/>
</dbReference>
<dbReference type="RefSeq" id="XP_007836887.1">
    <property type="nucleotide sequence ID" value="XM_007838696.1"/>
</dbReference>
<evidence type="ECO:0000256" key="4">
    <source>
        <dbReference type="ARBA" id="ARBA00022729"/>
    </source>
</evidence>
<name>W3WW02_PESFW</name>
<dbReference type="InParanoid" id="W3WW02"/>
<dbReference type="OrthoDB" id="3039123at2759"/>
<dbReference type="Gene3D" id="3.40.50.1820">
    <property type="entry name" value="alpha/beta hydrolase"/>
    <property type="match status" value="1"/>
</dbReference>
<evidence type="ECO:0000256" key="3">
    <source>
        <dbReference type="ARBA" id="ARBA00022723"/>
    </source>
</evidence>
<dbReference type="OMA" id="MITYHGM"/>
<keyword evidence="10" id="KW-1185">Reference proteome</keyword>
<dbReference type="EC" id="3.1.1.-" evidence="8"/>
<dbReference type="SUPFAM" id="SSF53474">
    <property type="entry name" value="alpha/beta-Hydrolases"/>
    <property type="match status" value="1"/>
</dbReference>
<evidence type="ECO:0000256" key="6">
    <source>
        <dbReference type="ARBA" id="ARBA00022837"/>
    </source>
</evidence>
<keyword evidence="3" id="KW-0479">Metal-binding</keyword>
<evidence type="ECO:0000256" key="1">
    <source>
        <dbReference type="ARBA" id="ARBA00006249"/>
    </source>
</evidence>
<keyword evidence="4" id="KW-0732">Signal</keyword>
<comment type="similarity">
    <text evidence="1 8">Belongs to the tannase family.</text>
</comment>
<dbReference type="GO" id="GO:0030600">
    <property type="term" value="F:feruloyl esterase activity"/>
    <property type="evidence" value="ECO:0007669"/>
    <property type="project" value="UniProtKB-ARBA"/>
</dbReference>
<keyword evidence="5 8" id="KW-0378">Hydrolase</keyword>
<evidence type="ECO:0000313" key="10">
    <source>
        <dbReference type="Proteomes" id="UP000030651"/>
    </source>
</evidence>
<keyword evidence="2" id="KW-0719">Serine esterase</keyword>
<organism evidence="9 10">
    <name type="scientific">Pestalotiopsis fici (strain W106-1 / CGMCC3.15140)</name>
    <dbReference type="NCBI Taxonomy" id="1229662"/>
    <lineage>
        <taxon>Eukaryota</taxon>
        <taxon>Fungi</taxon>
        <taxon>Dikarya</taxon>
        <taxon>Ascomycota</taxon>
        <taxon>Pezizomycotina</taxon>
        <taxon>Sordariomycetes</taxon>
        <taxon>Xylariomycetidae</taxon>
        <taxon>Amphisphaeriales</taxon>
        <taxon>Sporocadaceae</taxon>
        <taxon>Pestalotiopsis</taxon>
    </lineage>
</organism>
<dbReference type="InterPro" id="IPR029058">
    <property type="entry name" value="AB_hydrolase_fold"/>
</dbReference>
<dbReference type="PANTHER" id="PTHR33938:SF13">
    <property type="entry name" value="CARBOXYLIC ESTER HYDROLASE"/>
    <property type="match status" value="1"/>
</dbReference>
<gene>
    <name evidence="9" type="ORF">PFICI_10115</name>
</gene>
<evidence type="ECO:0000256" key="8">
    <source>
        <dbReference type="RuleBase" id="RU361238"/>
    </source>
</evidence>
<proteinExistence type="inferred from homology"/>
<accession>W3WW02</accession>
<dbReference type="AlphaFoldDB" id="W3WW02"/>
<keyword evidence="7" id="KW-1015">Disulfide bond</keyword>
<keyword evidence="6" id="KW-0106">Calcium</keyword>